<evidence type="ECO:0000313" key="3">
    <source>
        <dbReference type="Proteomes" id="UP001144471"/>
    </source>
</evidence>
<proteinExistence type="predicted"/>
<reference evidence="2" key="1">
    <citation type="submission" date="2022-12" db="EMBL/GenBank/DDBJ databases">
        <title>Reference genome sequencing for broad-spectrum identification of bacterial and archaeal isolates by mass spectrometry.</title>
        <authorList>
            <person name="Sekiguchi Y."/>
            <person name="Tourlousse D.M."/>
        </authorList>
    </citation>
    <scope>NUCLEOTIDE SEQUENCE</scope>
    <source>
        <strain evidence="2">10succ1</strain>
    </source>
</reference>
<name>A0A9W6LME3_9FUSO</name>
<gene>
    <name evidence="2" type="ORF">PM10SUCC1_08820</name>
</gene>
<keyword evidence="1" id="KW-0472">Membrane</keyword>
<accession>A0A9W6LME3</accession>
<feature type="transmembrane region" description="Helical" evidence="1">
    <location>
        <begin position="31"/>
        <end position="49"/>
    </location>
</feature>
<protein>
    <submittedName>
        <fullName evidence="2">Uncharacterized protein</fullName>
    </submittedName>
</protein>
<evidence type="ECO:0000256" key="1">
    <source>
        <dbReference type="SAM" id="Phobius"/>
    </source>
</evidence>
<keyword evidence="1" id="KW-1133">Transmembrane helix</keyword>
<comment type="caution">
    <text evidence="2">The sequence shown here is derived from an EMBL/GenBank/DDBJ whole genome shotgun (WGS) entry which is preliminary data.</text>
</comment>
<sequence length="62" mass="7598">MRYIMWMARIALFYYIGNLYLVAPYKNSFDFVLSVVTVYFIPNFIYLFYRSVIQQYNELNSN</sequence>
<feature type="transmembrane region" description="Helical" evidence="1">
    <location>
        <begin position="7"/>
        <end position="25"/>
    </location>
</feature>
<dbReference type="Proteomes" id="UP001144471">
    <property type="component" value="Unassembled WGS sequence"/>
</dbReference>
<keyword evidence="3" id="KW-1185">Reference proteome</keyword>
<dbReference type="RefSeq" id="WP_281833774.1">
    <property type="nucleotide sequence ID" value="NZ_BSDY01000003.1"/>
</dbReference>
<dbReference type="AlphaFoldDB" id="A0A9W6LME3"/>
<keyword evidence="1" id="KW-0812">Transmembrane</keyword>
<evidence type="ECO:0000313" key="2">
    <source>
        <dbReference type="EMBL" id="GLI55368.1"/>
    </source>
</evidence>
<organism evidence="2 3">
    <name type="scientific">Propionigenium maris DSM 9537</name>
    <dbReference type="NCBI Taxonomy" id="1123000"/>
    <lineage>
        <taxon>Bacteria</taxon>
        <taxon>Fusobacteriati</taxon>
        <taxon>Fusobacteriota</taxon>
        <taxon>Fusobacteriia</taxon>
        <taxon>Fusobacteriales</taxon>
        <taxon>Fusobacteriaceae</taxon>
        <taxon>Propionigenium</taxon>
    </lineage>
</organism>
<dbReference type="EMBL" id="BSDY01000003">
    <property type="protein sequence ID" value="GLI55368.1"/>
    <property type="molecule type" value="Genomic_DNA"/>
</dbReference>